<name>A0A1F7WM54_9BACT</name>
<keyword evidence="1" id="KW-0812">Transmembrane</keyword>
<gene>
    <name evidence="2" type="ORF">A2008_03335</name>
</gene>
<dbReference type="STRING" id="1817813.A2008_03335"/>
<reference evidence="2 3" key="1">
    <citation type="journal article" date="2016" name="Nat. Commun.">
        <title>Thousands of microbial genomes shed light on interconnected biogeochemical processes in an aquifer system.</title>
        <authorList>
            <person name="Anantharaman K."/>
            <person name="Brown C.T."/>
            <person name="Hug L.A."/>
            <person name="Sharon I."/>
            <person name="Castelle C.J."/>
            <person name="Probst A.J."/>
            <person name="Thomas B.C."/>
            <person name="Singh A."/>
            <person name="Wilkins M.J."/>
            <person name="Karaoz U."/>
            <person name="Brodie E.L."/>
            <person name="Williams K.H."/>
            <person name="Hubbard S.S."/>
            <person name="Banfield J.F."/>
        </authorList>
    </citation>
    <scope>NUCLEOTIDE SEQUENCE [LARGE SCALE GENOMIC DNA]</scope>
</reference>
<dbReference type="Proteomes" id="UP000178735">
    <property type="component" value="Unassembled WGS sequence"/>
</dbReference>
<evidence type="ECO:0000256" key="1">
    <source>
        <dbReference type="SAM" id="Phobius"/>
    </source>
</evidence>
<dbReference type="EMBL" id="MGFH01000153">
    <property type="protein sequence ID" value="OGM03913.1"/>
    <property type="molecule type" value="Genomic_DNA"/>
</dbReference>
<keyword evidence="1" id="KW-1133">Transmembrane helix</keyword>
<sequence length="826" mass="90910">MKILKTSGKRSGLPSRIFQYFENRRGFSILLLVLIVLFLVAFYAFQHIYNAQTRSRQAHKLFFASSAMNLAEAAMQLAILHVNNEMNDVNYNAGKNFWYSSLRKGVGASEGLTQDLRDLPGVKSLLLQFKDRGAKIKELRATLSAVDKFYDLGGNAESFRDIEKCGSIEFKCISEFMETGASLRARRDFKVVHARNPFLNNYALFIKDAWGEYSSAGNAGYPSAYKSLPGSHEGYNPKDRYLKINSQPEASLPAGRVLFGGPMDSDKKMIINLSDKDTDMMDEVWPAAGAVNKIWGPNSKSATKAGSDPKMPAKELEALYRSLFYDTSNPLTDAAWTELTNNTVFLFKKKNCGFNPQYIYGKNTSAPYAKSKPANADAEPKTSLKNMSDLDELAKEEWVFGAHTSNYLGSMLLFADTVMKPSSAYKWVNCDQLNDQDAPATDVSSSAKIARKTFIHYNHSTDTARRGIDIFGAPGARQFGLVEGNVWQRYSSLSTLAMEIVLPAPASKTYNINFVIPAMFKTVPKDTVQKNLPAVDFKAFLLFLDTMYTDAQLSAIYITGATVIREEGGKTIGRPFQTAAGSSNIDYNSEVVVRPYNMGVPAAVKVPLAAPEAVQTLIPPPRGYEELTPVISSKNAVIYDNETEFFKKSVSKAIIGGTTVNFLNLHGNVIVKSDLHLMGAPFVYKGCGTITVAPDTSGMVPLPRHIYIGTRIAKAGPTDLLCLYSSWGTIAITGDNLEINASLVALHPFYNPDKNLISFVSGPASGSGGANSLKIKGNLAADHLNLAAFPKNTVIEYDPLFHEMKTEDDFFVSVSKKFTYWVKEPL</sequence>
<evidence type="ECO:0000313" key="2">
    <source>
        <dbReference type="EMBL" id="OGM03913.1"/>
    </source>
</evidence>
<feature type="transmembrane region" description="Helical" evidence="1">
    <location>
        <begin position="26"/>
        <end position="45"/>
    </location>
</feature>
<proteinExistence type="predicted"/>
<evidence type="ECO:0000313" key="3">
    <source>
        <dbReference type="Proteomes" id="UP000178735"/>
    </source>
</evidence>
<keyword evidence="1" id="KW-0472">Membrane</keyword>
<comment type="caution">
    <text evidence="2">The sequence shown here is derived from an EMBL/GenBank/DDBJ whole genome shotgun (WGS) entry which is preliminary data.</text>
</comment>
<protein>
    <submittedName>
        <fullName evidence="2">Uncharacterized protein</fullName>
    </submittedName>
</protein>
<dbReference type="AlphaFoldDB" id="A0A1F7WM54"/>
<organism evidence="2 3">
    <name type="scientific">Candidatus Wallbacteria bacterium GWC2_49_35</name>
    <dbReference type="NCBI Taxonomy" id="1817813"/>
    <lineage>
        <taxon>Bacteria</taxon>
        <taxon>Candidatus Walliibacteriota</taxon>
    </lineage>
</organism>
<accession>A0A1F7WM54</accession>